<proteinExistence type="predicted"/>
<dbReference type="Gene3D" id="3.40.50.1820">
    <property type="entry name" value="alpha/beta hydrolase"/>
    <property type="match status" value="1"/>
</dbReference>
<accession>A0A197K9Z3</accession>
<feature type="signal peptide" evidence="1">
    <location>
        <begin position="1"/>
        <end position="24"/>
    </location>
</feature>
<evidence type="ECO:0000313" key="3">
    <source>
        <dbReference type="Proteomes" id="UP000078512"/>
    </source>
</evidence>
<sequence length="289" mass="31241">MKFTIASVLSTAAAALTIFSLVQAAVVPTPVEIRKRAIEGINNYACKLTPAHPRPLLLVHGTTLTLDSWSTWAPLLIKEGYCVFGLTYGKYKDVPLLGGIAPIENNAQEVANFANNVLTRMNATQLDYIGHSQGGILGRYWIKYLDGAGKINRMIGVSPIHHGTTLSGITTFASALHLLNPVQPLLDAVAPALYQMIVGSPFMQKLNAGGDTSPGVIHSNIATRYDEIVTPWETCYQDAPGVTNTLLQDLCLLAFNEHISIIDSKIALRWALNQLDPSTAKTANCLSVF</sequence>
<name>A0A197K9Z3_9FUNG</name>
<dbReference type="PANTHER" id="PTHR32015:SF1">
    <property type="entry name" value="LIPASE"/>
    <property type="match status" value="1"/>
</dbReference>
<dbReference type="OrthoDB" id="9974421at2759"/>
<dbReference type="InterPro" id="IPR002918">
    <property type="entry name" value="Lipase_EstA/Esterase_EstB"/>
</dbReference>
<dbReference type="InterPro" id="IPR029058">
    <property type="entry name" value="AB_hydrolase_fold"/>
</dbReference>
<dbReference type="AlphaFoldDB" id="A0A197K9Z3"/>
<dbReference type="PANTHER" id="PTHR32015">
    <property type="entry name" value="FASTING INDUCED LIPASE"/>
    <property type="match status" value="1"/>
</dbReference>
<dbReference type="GO" id="GO:0016042">
    <property type="term" value="P:lipid catabolic process"/>
    <property type="evidence" value="ECO:0007669"/>
    <property type="project" value="InterPro"/>
</dbReference>
<dbReference type="EMBL" id="KV442019">
    <property type="protein sequence ID" value="OAQ34003.1"/>
    <property type="molecule type" value="Genomic_DNA"/>
</dbReference>
<keyword evidence="3" id="KW-1185">Reference proteome</keyword>
<gene>
    <name evidence="2" type="ORF">K457DRAFT_15198</name>
</gene>
<dbReference type="Pfam" id="PF01674">
    <property type="entry name" value="Lipase_2"/>
    <property type="match status" value="1"/>
</dbReference>
<reference evidence="2 3" key="1">
    <citation type="submission" date="2016-05" db="EMBL/GenBank/DDBJ databases">
        <title>Genome sequencing reveals origins of a unique bacterial endosymbiosis in the earliest lineages of terrestrial Fungi.</title>
        <authorList>
            <consortium name="DOE Joint Genome Institute"/>
            <person name="Uehling J."/>
            <person name="Gryganskyi A."/>
            <person name="Hameed K."/>
            <person name="Tschaplinski T."/>
            <person name="Misztal P."/>
            <person name="Wu S."/>
            <person name="Desiro A."/>
            <person name="Vande Pol N."/>
            <person name="Du Z.-Y."/>
            <person name="Zienkiewicz A."/>
            <person name="Zienkiewicz K."/>
            <person name="Morin E."/>
            <person name="Tisserant E."/>
            <person name="Splivallo R."/>
            <person name="Hainaut M."/>
            <person name="Henrissat B."/>
            <person name="Ohm R."/>
            <person name="Kuo A."/>
            <person name="Yan J."/>
            <person name="Lipzen A."/>
            <person name="Nolan M."/>
            <person name="Labutti K."/>
            <person name="Barry K."/>
            <person name="Goldstein A."/>
            <person name="Labbe J."/>
            <person name="Schadt C."/>
            <person name="Tuskan G."/>
            <person name="Grigoriev I."/>
            <person name="Martin F."/>
            <person name="Vilgalys R."/>
            <person name="Bonito G."/>
        </authorList>
    </citation>
    <scope>NUCLEOTIDE SEQUENCE [LARGE SCALE GENOMIC DNA]</scope>
    <source>
        <strain evidence="2 3">AG-77</strain>
    </source>
</reference>
<dbReference type="SUPFAM" id="SSF53474">
    <property type="entry name" value="alpha/beta-Hydrolases"/>
    <property type="match status" value="1"/>
</dbReference>
<protein>
    <submittedName>
        <fullName evidence="2">Secreted lipase</fullName>
    </submittedName>
</protein>
<feature type="chain" id="PRO_5008276704" evidence="1">
    <location>
        <begin position="25"/>
        <end position="289"/>
    </location>
</feature>
<organism evidence="2 3">
    <name type="scientific">Linnemannia elongata AG-77</name>
    <dbReference type="NCBI Taxonomy" id="1314771"/>
    <lineage>
        <taxon>Eukaryota</taxon>
        <taxon>Fungi</taxon>
        <taxon>Fungi incertae sedis</taxon>
        <taxon>Mucoromycota</taxon>
        <taxon>Mortierellomycotina</taxon>
        <taxon>Mortierellomycetes</taxon>
        <taxon>Mortierellales</taxon>
        <taxon>Mortierellaceae</taxon>
        <taxon>Linnemannia</taxon>
    </lineage>
</organism>
<dbReference type="GO" id="GO:0016298">
    <property type="term" value="F:lipase activity"/>
    <property type="evidence" value="ECO:0007669"/>
    <property type="project" value="TreeGrafter"/>
</dbReference>
<keyword evidence="1" id="KW-0732">Signal</keyword>
<evidence type="ECO:0000313" key="2">
    <source>
        <dbReference type="EMBL" id="OAQ34003.1"/>
    </source>
</evidence>
<evidence type="ECO:0000256" key="1">
    <source>
        <dbReference type="SAM" id="SignalP"/>
    </source>
</evidence>
<dbReference type="STRING" id="1314771.A0A197K9Z3"/>
<dbReference type="Proteomes" id="UP000078512">
    <property type="component" value="Unassembled WGS sequence"/>
</dbReference>